<dbReference type="AlphaFoldDB" id="A0A8J3VFM8"/>
<comment type="caution">
    <text evidence="1">The sequence shown here is derived from an EMBL/GenBank/DDBJ whole genome shotgun (WGS) entry which is preliminary data.</text>
</comment>
<keyword evidence="2" id="KW-1185">Reference proteome</keyword>
<name>A0A8J3VFM8_9ACTN</name>
<dbReference type="EMBL" id="BONY01000019">
    <property type="protein sequence ID" value="GIH05499.1"/>
    <property type="molecule type" value="Genomic_DNA"/>
</dbReference>
<sequence>MAVRFVSGGVLRVPLPGEEVAYAVMLATFPYVAFYGEDDGLVDHKPPSGRPLFVVAVQKNAYSGGGWGPVLFRLGERDLPQIPSFYRQNVMRADDCEIVEASGVTRKASPAECIGLERSAVWAAVHIERRIQDHYANRPNAFLESMRLKL</sequence>
<dbReference type="Proteomes" id="UP000612899">
    <property type="component" value="Unassembled WGS sequence"/>
</dbReference>
<evidence type="ECO:0000313" key="2">
    <source>
        <dbReference type="Proteomes" id="UP000612899"/>
    </source>
</evidence>
<proteinExistence type="predicted"/>
<protein>
    <submittedName>
        <fullName evidence="1">Uncharacterized protein</fullName>
    </submittedName>
</protein>
<gene>
    <name evidence="1" type="ORF">Rhe02_35660</name>
</gene>
<dbReference type="RefSeq" id="WP_203909342.1">
    <property type="nucleotide sequence ID" value="NZ_BONY01000019.1"/>
</dbReference>
<organism evidence="1 2">
    <name type="scientific">Rhizocola hellebori</name>
    <dbReference type="NCBI Taxonomy" id="1392758"/>
    <lineage>
        <taxon>Bacteria</taxon>
        <taxon>Bacillati</taxon>
        <taxon>Actinomycetota</taxon>
        <taxon>Actinomycetes</taxon>
        <taxon>Micromonosporales</taxon>
        <taxon>Micromonosporaceae</taxon>
        <taxon>Rhizocola</taxon>
    </lineage>
</organism>
<accession>A0A8J3VFM8</accession>
<evidence type="ECO:0000313" key="1">
    <source>
        <dbReference type="EMBL" id="GIH05499.1"/>
    </source>
</evidence>
<reference evidence="1" key="1">
    <citation type="submission" date="2021-01" db="EMBL/GenBank/DDBJ databases">
        <title>Whole genome shotgun sequence of Rhizocola hellebori NBRC 109834.</title>
        <authorList>
            <person name="Komaki H."/>
            <person name="Tamura T."/>
        </authorList>
    </citation>
    <scope>NUCLEOTIDE SEQUENCE</scope>
    <source>
        <strain evidence="1">NBRC 109834</strain>
    </source>
</reference>